<comment type="caution">
    <text evidence="2">The sequence shown here is derived from an EMBL/GenBank/DDBJ whole genome shotgun (WGS) entry which is preliminary data.</text>
</comment>
<accession>A0ABR7XKJ0</accession>
<evidence type="ECO:0000256" key="1">
    <source>
        <dbReference type="SAM" id="Phobius"/>
    </source>
</evidence>
<evidence type="ECO:0000313" key="2">
    <source>
        <dbReference type="EMBL" id="MBD1398790.1"/>
    </source>
</evidence>
<organism evidence="2 3">
    <name type="scientific">Pontibacter aquaedesilientis</name>
    <dbReference type="NCBI Taxonomy" id="2766980"/>
    <lineage>
        <taxon>Bacteria</taxon>
        <taxon>Pseudomonadati</taxon>
        <taxon>Bacteroidota</taxon>
        <taxon>Cytophagia</taxon>
        <taxon>Cytophagales</taxon>
        <taxon>Hymenobacteraceae</taxon>
        <taxon>Pontibacter</taxon>
    </lineage>
</organism>
<proteinExistence type="predicted"/>
<keyword evidence="1" id="KW-1133">Transmembrane helix</keyword>
<dbReference type="EMBL" id="JACXAJ010000011">
    <property type="protein sequence ID" value="MBD1398790.1"/>
    <property type="molecule type" value="Genomic_DNA"/>
</dbReference>
<dbReference type="RefSeq" id="WP_191184923.1">
    <property type="nucleotide sequence ID" value="NZ_JACXAJ010000011.1"/>
</dbReference>
<sequence length="70" mass="8203">MVTVQAYYQHIKTRQQQALQEDLLVQEALRIRRSQKRLGARKLLVMMSPFMAAHGIAIGRDAFQIRKYDD</sequence>
<name>A0ABR7XKJ0_9BACT</name>
<keyword evidence="1" id="KW-0472">Membrane</keyword>
<keyword evidence="3" id="KW-1185">Reference proteome</keyword>
<gene>
    <name evidence="2" type="ORF">H9Q13_16580</name>
</gene>
<keyword evidence="1" id="KW-0812">Transmembrane</keyword>
<feature type="transmembrane region" description="Helical" evidence="1">
    <location>
        <begin position="43"/>
        <end position="63"/>
    </location>
</feature>
<dbReference type="Proteomes" id="UP000625551">
    <property type="component" value="Unassembled WGS sequence"/>
</dbReference>
<evidence type="ECO:0000313" key="3">
    <source>
        <dbReference type="Proteomes" id="UP000625551"/>
    </source>
</evidence>
<protein>
    <submittedName>
        <fullName evidence="2">Uncharacterized protein</fullName>
    </submittedName>
</protein>
<reference evidence="2 3" key="1">
    <citation type="submission" date="2020-09" db="EMBL/GenBank/DDBJ databases">
        <title>Genome sequencing and assembly of Pontibacter sp.</title>
        <authorList>
            <person name="Chhetri G."/>
        </authorList>
    </citation>
    <scope>NUCLEOTIDE SEQUENCE [LARGE SCALE GENOMIC DNA]</scope>
    <source>
        <strain evidence="2 3">JH31</strain>
    </source>
</reference>